<gene>
    <name evidence="9" type="primary">grxC</name>
    <name evidence="9" type="ORF">Q8A70_15180</name>
</gene>
<accession>A0ABU0YQZ2</accession>
<evidence type="ECO:0000259" key="8">
    <source>
        <dbReference type="Pfam" id="PF00462"/>
    </source>
</evidence>
<evidence type="ECO:0000256" key="1">
    <source>
        <dbReference type="ARBA" id="ARBA00002549"/>
    </source>
</evidence>
<dbReference type="PROSITE" id="PS51354">
    <property type="entry name" value="GLUTAREDOXIN_2"/>
    <property type="match status" value="1"/>
</dbReference>
<comment type="similarity">
    <text evidence="2 7">Belongs to the glutaredoxin family.</text>
</comment>
<dbReference type="InterPro" id="IPR014025">
    <property type="entry name" value="Glutaredoxin_subgr"/>
</dbReference>
<dbReference type="InterPro" id="IPR011900">
    <property type="entry name" value="GRX_bact"/>
</dbReference>
<dbReference type="InterPro" id="IPR036249">
    <property type="entry name" value="Thioredoxin-like_sf"/>
</dbReference>
<dbReference type="EMBL" id="JAUYVI010000004">
    <property type="protein sequence ID" value="MDQ7249028.1"/>
    <property type="molecule type" value="Genomic_DNA"/>
</dbReference>
<dbReference type="Pfam" id="PF00462">
    <property type="entry name" value="Glutaredoxin"/>
    <property type="match status" value="1"/>
</dbReference>
<name>A0ABU0YQZ2_9PROT</name>
<keyword evidence="5" id="KW-1015">Disulfide bond</keyword>
<evidence type="ECO:0000256" key="3">
    <source>
        <dbReference type="ARBA" id="ARBA00022448"/>
    </source>
</evidence>
<dbReference type="NCBIfam" id="TIGR02181">
    <property type="entry name" value="GRX_bact"/>
    <property type="match status" value="1"/>
</dbReference>
<dbReference type="Proteomes" id="UP001230156">
    <property type="component" value="Unassembled WGS sequence"/>
</dbReference>
<dbReference type="SUPFAM" id="SSF52833">
    <property type="entry name" value="Thioredoxin-like"/>
    <property type="match status" value="1"/>
</dbReference>
<proteinExistence type="inferred from homology"/>
<evidence type="ECO:0000313" key="10">
    <source>
        <dbReference type="Proteomes" id="UP001230156"/>
    </source>
</evidence>
<keyword evidence="6 7" id="KW-0676">Redox-active center</keyword>
<protein>
    <recommendedName>
        <fullName evidence="7">Glutaredoxin</fullName>
    </recommendedName>
</protein>
<evidence type="ECO:0000256" key="4">
    <source>
        <dbReference type="ARBA" id="ARBA00022982"/>
    </source>
</evidence>
<dbReference type="Gene3D" id="3.40.30.10">
    <property type="entry name" value="Glutaredoxin"/>
    <property type="match status" value="1"/>
</dbReference>
<comment type="caution">
    <text evidence="9">The sequence shown here is derived from an EMBL/GenBank/DDBJ whole genome shotgun (WGS) entry which is preliminary data.</text>
</comment>
<evidence type="ECO:0000256" key="2">
    <source>
        <dbReference type="ARBA" id="ARBA00007787"/>
    </source>
</evidence>
<evidence type="ECO:0000256" key="5">
    <source>
        <dbReference type="ARBA" id="ARBA00023157"/>
    </source>
</evidence>
<dbReference type="PANTHER" id="PTHR45694">
    <property type="entry name" value="GLUTAREDOXIN 2"/>
    <property type="match status" value="1"/>
</dbReference>
<keyword evidence="10" id="KW-1185">Reference proteome</keyword>
<dbReference type="PANTHER" id="PTHR45694:SF18">
    <property type="entry name" value="GLUTAREDOXIN-1-RELATED"/>
    <property type="match status" value="1"/>
</dbReference>
<dbReference type="PRINTS" id="PR00160">
    <property type="entry name" value="GLUTAREDOXIN"/>
</dbReference>
<organism evidence="9 10">
    <name type="scientific">Dongia sedimenti</name>
    <dbReference type="NCBI Taxonomy" id="3064282"/>
    <lineage>
        <taxon>Bacteria</taxon>
        <taxon>Pseudomonadati</taxon>
        <taxon>Pseudomonadota</taxon>
        <taxon>Alphaproteobacteria</taxon>
        <taxon>Rhodospirillales</taxon>
        <taxon>Dongiaceae</taxon>
        <taxon>Dongia</taxon>
    </lineage>
</organism>
<comment type="function">
    <text evidence="1 7">Has a glutathione-disulfide oxidoreductase activity in the presence of NADPH and glutathione reductase. Reduces low molecular weight disulfides and proteins.</text>
</comment>
<dbReference type="CDD" id="cd03418">
    <property type="entry name" value="GRX_GRXb_1_3_like"/>
    <property type="match status" value="1"/>
</dbReference>
<dbReference type="InterPro" id="IPR002109">
    <property type="entry name" value="Glutaredoxin"/>
</dbReference>
<feature type="domain" description="Glutaredoxin" evidence="8">
    <location>
        <begin position="4"/>
        <end position="64"/>
    </location>
</feature>
<keyword evidence="3 7" id="KW-0813">Transport</keyword>
<reference evidence="10" key="1">
    <citation type="submission" date="2023-08" db="EMBL/GenBank/DDBJ databases">
        <title>Rhodospirillaceae gen. nov., a novel taxon isolated from the Yangtze River Yuezi River estuary sludge.</title>
        <authorList>
            <person name="Ruan L."/>
        </authorList>
    </citation>
    <scope>NUCLEOTIDE SEQUENCE [LARGE SCALE GENOMIC DNA]</scope>
    <source>
        <strain evidence="10">R-7</strain>
    </source>
</reference>
<dbReference type="InterPro" id="IPR011767">
    <property type="entry name" value="GLR_AS"/>
</dbReference>
<evidence type="ECO:0000256" key="7">
    <source>
        <dbReference type="RuleBase" id="RU364065"/>
    </source>
</evidence>
<evidence type="ECO:0000313" key="9">
    <source>
        <dbReference type="EMBL" id="MDQ7249028.1"/>
    </source>
</evidence>
<dbReference type="RefSeq" id="WP_379956549.1">
    <property type="nucleotide sequence ID" value="NZ_JAUYVI010000004.1"/>
</dbReference>
<keyword evidence="4 7" id="KW-0249">Electron transport</keyword>
<dbReference type="PROSITE" id="PS00195">
    <property type="entry name" value="GLUTAREDOXIN_1"/>
    <property type="match status" value="1"/>
</dbReference>
<sequence>MAKVEIYTTMICPYCFRAKRLLDERQVQYEEIDVMCDSKRRAEMVQRAGGRTSVPQIFINGKHVGGSDDLYALDRAGGLAPMLAQPAAE</sequence>
<evidence type="ECO:0000256" key="6">
    <source>
        <dbReference type="ARBA" id="ARBA00023284"/>
    </source>
</evidence>
<keyword evidence="7" id="KW-0963">Cytoplasm</keyword>